<name>A0A8H7U6F1_9APHY</name>
<evidence type="ECO:0000256" key="3">
    <source>
        <dbReference type="ARBA" id="ARBA00022692"/>
    </source>
</evidence>
<dbReference type="PANTHER" id="PTHR22779">
    <property type="entry name" value="SD17342P"/>
    <property type="match status" value="1"/>
</dbReference>
<evidence type="ECO:0000256" key="1">
    <source>
        <dbReference type="ARBA" id="ARBA00004141"/>
    </source>
</evidence>
<comment type="caution">
    <text evidence="7">The sequence shown here is derived from an EMBL/GenBank/DDBJ whole genome shotgun (WGS) entry which is preliminary data.</text>
</comment>
<evidence type="ECO:0000313" key="8">
    <source>
        <dbReference type="Proteomes" id="UP000639403"/>
    </source>
</evidence>
<feature type="transmembrane region" description="Helical" evidence="6">
    <location>
        <begin position="142"/>
        <end position="172"/>
    </location>
</feature>
<reference evidence="7" key="2">
    <citation type="journal article" name="Front. Microbiol.">
        <title>Degradative Capacity of Two Strains of Rhodonia placenta: From Phenotype to Genotype.</title>
        <authorList>
            <person name="Kolle M."/>
            <person name="Horta M.A.C."/>
            <person name="Nowrousian M."/>
            <person name="Ohm R.A."/>
            <person name="Benz J.P."/>
            <person name="Pilgard A."/>
        </authorList>
    </citation>
    <scope>NUCLEOTIDE SEQUENCE</scope>
    <source>
        <strain evidence="7">FPRL280</strain>
    </source>
</reference>
<dbReference type="PANTHER" id="PTHR22779:SF6">
    <property type="entry name" value="SD17342P"/>
    <property type="match status" value="1"/>
</dbReference>
<keyword evidence="4 6" id="KW-1133">Transmembrane helix</keyword>
<evidence type="ECO:0000256" key="5">
    <source>
        <dbReference type="ARBA" id="ARBA00023136"/>
    </source>
</evidence>
<evidence type="ECO:0000256" key="2">
    <source>
        <dbReference type="ARBA" id="ARBA00006325"/>
    </source>
</evidence>
<accession>A0A8H7U6F1</accession>
<keyword evidence="5 6" id="KW-0472">Membrane</keyword>
<reference evidence="7" key="1">
    <citation type="submission" date="2020-11" db="EMBL/GenBank/DDBJ databases">
        <authorList>
            <person name="Koelle M."/>
            <person name="Horta M.A.C."/>
            <person name="Nowrousian M."/>
            <person name="Ohm R.A."/>
            <person name="Benz P."/>
            <person name="Pilgard A."/>
        </authorList>
    </citation>
    <scope>NUCLEOTIDE SEQUENCE</scope>
    <source>
        <strain evidence="7">FPRL280</strain>
    </source>
</reference>
<proteinExistence type="inferred from homology"/>
<dbReference type="Proteomes" id="UP000639403">
    <property type="component" value="Unassembled WGS sequence"/>
</dbReference>
<feature type="transmembrane region" description="Helical" evidence="6">
    <location>
        <begin position="46"/>
        <end position="66"/>
    </location>
</feature>
<organism evidence="7 8">
    <name type="scientific">Rhodonia placenta</name>
    <dbReference type="NCBI Taxonomy" id="104341"/>
    <lineage>
        <taxon>Eukaryota</taxon>
        <taxon>Fungi</taxon>
        <taxon>Dikarya</taxon>
        <taxon>Basidiomycota</taxon>
        <taxon>Agaricomycotina</taxon>
        <taxon>Agaricomycetes</taxon>
        <taxon>Polyporales</taxon>
        <taxon>Adustoporiaceae</taxon>
        <taxon>Rhodonia</taxon>
    </lineage>
</organism>
<feature type="transmembrane region" description="Helical" evidence="6">
    <location>
        <begin position="184"/>
        <end position="203"/>
    </location>
</feature>
<evidence type="ECO:0000256" key="6">
    <source>
        <dbReference type="SAM" id="Phobius"/>
    </source>
</evidence>
<evidence type="ECO:0000256" key="4">
    <source>
        <dbReference type="ARBA" id="ARBA00022989"/>
    </source>
</evidence>
<dbReference type="InterPro" id="IPR019334">
    <property type="entry name" value="TMEM170A/B/YPR153W-like"/>
</dbReference>
<comment type="similarity">
    <text evidence="2">Belongs to the TMEM170 family.</text>
</comment>
<comment type="subcellular location">
    <subcellularLocation>
        <location evidence="1">Membrane</location>
        <topology evidence="1">Multi-pass membrane protein</topology>
    </subcellularLocation>
</comment>
<protein>
    <recommendedName>
        <fullName evidence="9">Integral membrane protein</fullName>
    </recommendedName>
</protein>
<evidence type="ECO:0000313" key="7">
    <source>
        <dbReference type="EMBL" id="KAF9820821.1"/>
    </source>
</evidence>
<dbReference type="GO" id="GO:0016020">
    <property type="term" value="C:membrane"/>
    <property type="evidence" value="ECO:0007669"/>
    <property type="project" value="UniProtKB-SubCell"/>
</dbReference>
<keyword evidence="3 6" id="KW-0812">Transmembrane</keyword>
<gene>
    <name evidence="7" type="ORF">IEO21_01048</name>
</gene>
<dbReference type="AlphaFoldDB" id="A0A8H7U6F1"/>
<sequence>MPDSTSVPWPSLYNWVIEVYPIQGKAAVQPGGVYLYDSHEIFRFTLYWTLVFYVPAYVLCAIYAFLNVTFPPRPATHTRPRYRLSSSFAFSPYFRVPPAAAADIPLMAPGQHSSPNPGTDPTLALVYQYRARWKPNETRSRVTLALLVFLAFVVFSVAGAVVGSAVIGYVLAGLFKAGDFNMSTWIPFLGGLLQSLVGLLGLWPSVVDII</sequence>
<dbReference type="EMBL" id="JADOXO010000007">
    <property type="protein sequence ID" value="KAF9820821.1"/>
    <property type="molecule type" value="Genomic_DNA"/>
</dbReference>
<evidence type="ECO:0008006" key="9">
    <source>
        <dbReference type="Google" id="ProtNLM"/>
    </source>
</evidence>